<dbReference type="EC" id="7.1.1.8" evidence="2 17"/>
<dbReference type="GO" id="GO:0008121">
    <property type="term" value="F:quinol-cytochrome-c reductase activity"/>
    <property type="evidence" value="ECO:0007669"/>
    <property type="project" value="UniProtKB-UniRule"/>
</dbReference>
<keyword evidence="7 17" id="KW-0679">Respiratory chain</keyword>
<evidence type="ECO:0000256" key="15">
    <source>
        <dbReference type="ARBA" id="ARBA00023136"/>
    </source>
</evidence>
<evidence type="ECO:0000256" key="9">
    <source>
        <dbReference type="ARBA" id="ARBA00022723"/>
    </source>
</evidence>
<dbReference type="AlphaFoldDB" id="A0A512CYQ8"/>
<keyword evidence="13 17" id="KW-1133">Transmembrane helix</keyword>
<feature type="domain" description="Cytochrome c" evidence="20">
    <location>
        <begin position="149"/>
        <end position="227"/>
    </location>
</feature>
<dbReference type="PROSITE" id="PS51007">
    <property type="entry name" value="CYTC"/>
    <property type="match status" value="2"/>
</dbReference>
<evidence type="ECO:0000256" key="17">
    <source>
        <dbReference type="PIRNR" id="PIRNR000007"/>
    </source>
</evidence>
<accession>A0A512CYQ8</accession>
<comment type="subunit">
    <text evidence="17">The cytochrome bc1 complex is composed of a cytochrome b (QcrB), the Rieske iron-sulfur protein (QcrA) and a diheme cytochrome c (QcrC) subunit.</text>
</comment>
<evidence type="ECO:0000256" key="2">
    <source>
        <dbReference type="ARBA" id="ARBA00012951"/>
    </source>
</evidence>
<evidence type="ECO:0000256" key="6">
    <source>
        <dbReference type="ARBA" id="ARBA00022617"/>
    </source>
</evidence>
<keyword evidence="5 17" id="KW-1003">Cell membrane</keyword>
<keyword evidence="14 17" id="KW-0408">Iron</keyword>
<dbReference type="PANTHER" id="PTHR33751:SF13">
    <property type="entry name" value="CYTOCHROME BC1 COMPLEX CYTOCHROME C SUBUNIT"/>
    <property type="match status" value="1"/>
</dbReference>
<comment type="caution">
    <text evidence="17">Lacks conserved residue(s) required for the propagation of feature annotation.</text>
</comment>
<dbReference type="Gene3D" id="1.10.760.10">
    <property type="entry name" value="Cytochrome c-like domain"/>
    <property type="match status" value="2"/>
</dbReference>
<protein>
    <recommendedName>
        <fullName evidence="3 17">Cytochrome bc1 complex cytochrome c subunit</fullName>
        <ecNumber evidence="2 17">7.1.1.8</ecNumber>
    </recommendedName>
</protein>
<evidence type="ECO:0000313" key="21">
    <source>
        <dbReference type="EMBL" id="GEO29324.1"/>
    </source>
</evidence>
<dbReference type="PANTHER" id="PTHR33751">
    <property type="entry name" value="CBB3-TYPE CYTOCHROME C OXIDASE SUBUNIT FIXP"/>
    <property type="match status" value="1"/>
</dbReference>
<dbReference type="SUPFAM" id="SSF46626">
    <property type="entry name" value="Cytochrome c"/>
    <property type="match status" value="2"/>
</dbReference>
<dbReference type="PIRSF" id="PIRSF000007">
    <property type="entry name" value="Ubiq_cycred_cyc"/>
    <property type="match status" value="1"/>
</dbReference>
<dbReference type="GO" id="GO:0005886">
    <property type="term" value="C:plasma membrane"/>
    <property type="evidence" value="ECO:0007669"/>
    <property type="project" value="UniProtKB-SubCell"/>
</dbReference>
<dbReference type="GO" id="GO:0016829">
    <property type="term" value="F:lyase activity"/>
    <property type="evidence" value="ECO:0007669"/>
    <property type="project" value="UniProtKB-KW"/>
</dbReference>
<sequence>MNALAARRRHPAAIAVLLLLGLLVTGGAYSFLAPKDANAAATTVAADDVAKGKDLFIANCASCHGVAAQGTKSGPSLVGVGAASVDFQVGTGRMPLAGPNIQAPQNKVKFDDTQIAALAAYVASLGPGPSVPEDKYTTVIQPGTPENNKAIAEGGQIFRVNCAMCHNFAGAGGALTRGKFAPALEGTTPKHIYEAMVTGPQSMPVFNDMNLTPEAKQKVISYLKAQENETNVGGLTLGNLGPVSEGLFAWVFALGILIGCAVWLGKKAA</sequence>
<evidence type="ECO:0000256" key="8">
    <source>
        <dbReference type="ARBA" id="ARBA00022692"/>
    </source>
</evidence>
<evidence type="ECO:0000256" key="10">
    <source>
        <dbReference type="ARBA" id="ARBA00022737"/>
    </source>
</evidence>
<comment type="catalytic activity">
    <reaction evidence="16 17">
        <text>a quinol + 2 Fe(III)-[cytochrome c](out) = a quinone + 2 Fe(II)-[cytochrome c](out) + 2 H(+)(out)</text>
        <dbReference type="Rhea" id="RHEA:11484"/>
        <dbReference type="Rhea" id="RHEA-COMP:10350"/>
        <dbReference type="Rhea" id="RHEA-COMP:14399"/>
        <dbReference type="ChEBI" id="CHEBI:15378"/>
        <dbReference type="ChEBI" id="CHEBI:24646"/>
        <dbReference type="ChEBI" id="CHEBI:29033"/>
        <dbReference type="ChEBI" id="CHEBI:29034"/>
        <dbReference type="ChEBI" id="CHEBI:132124"/>
        <dbReference type="EC" id="7.1.1.8"/>
    </reaction>
</comment>
<feature type="transmembrane region" description="Helical" evidence="17">
    <location>
        <begin position="247"/>
        <end position="265"/>
    </location>
</feature>
<keyword evidence="15 17" id="KW-0472">Membrane</keyword>
<keyword evidence="11 17" id="KW-1278">Translocase</keyword>
<keyword evidence="4 17" id="KW-0813">Transport</keyword>
<keyword evidence="8 17" id="KW-0812">Transmembrane</keyword>
<dbReference type="OrthoDB" id="9811281at2"/>
<evidence type="ECO:0000256" key="1">
    <source>
        <dbReference type="ARBA" id="ARBA00004651"/>
    </source>
</evidence>
<dbReference type="InterPro" id="IPR036909">
    <property type="entry name" value="Cyt_c-like_dom_sf"/>
</dbReference>
<dbReference type="InterPro" id="IPR009056">
    <property type="entry name" value="Cyt_c-like_dom"/>
</dbReference>
<evidence type="ECO:0000256" key="11">
    <source>
        <dbReference type="ARBA" id="ARBA00022967"/>
    </source>
</evidence>
<name>A0A512CYQ8_9MICO</name>
<evidence type="ECO:0000259" key="20">
    <source>
        <dbReference type="PROSITE" id="PS51007"/>
    </source>
</evidence>
<feature type="domain" description="Cytochrome c" evidence="20">
    <location>
        <begin position="47"/>
        <end position="126"/>
    </location>
</feature>
<evidence type="ECO:0000256" key="16">
    <source>
        <dbReference type="ARBA" id="ARBA00029351"/>
    </source>
</evidence>
<dbReference type="Pfam" id="PF13442">
    <property type="entry name" value="Cytochrome_CBB3"/>
    <property type="match status" value="1"/>
</dbReference>
<comment type="caution">
    <text evidence="21">The sequence shown here is derived from an EMBL/GenBank/DDBJ whole genome shotgun (WGS) entry which is preliminary data.</text>
</comment>
<dbReference type="Pfam" id="PF00034">
    <property type="entry name" value="Cytochrom_C"/>
    <property type="match status" value="1"/>
</dbReference>
<keyword evidence="21" id="KW-0456">Lyase</keyword>
<feature type="binding site" description="axial binding residue" evidence="19">
    <location>
        <position position="64"/>
    </location>
    <ligand>
        <name>heme c</name>
        <dbReference type="ChEBI" id="CHEBI:61717"/>
        <label>1</label>
    </ligand>
    <ligandPart>
        <name>Fe</name>
        <dbReference type="ChEBI" id="CHEBI:18248"/>
    </ligandPart>
</feature>
<feature type="binding site" description="axial binding residue" evidence="19">
    <location>
        <position position="166"/>
    </location>
    <ligand>
        <name>heme c</name>
        <dbReference type="ChEBI" id="CHEBI:61717"/>
        <label>2</label>
    </ligand>
    <ligandPart>
        <name>Fe</name>
        <dbReference type="ChEBI" id="CHEBI:18248"/>
    </ligandPart>
</feature>
<feature type="binding site" description="covalent" evidence="18">
    <location>
        <position position="63"/>
    </location>
    <ligand>
        <name>heme c</name>
        <dbReference type="ChEBI" id="CHEBI:61717"/>
        <label>1</label>
    </ligand>
</feature>
<reference evidence="21 22" key="1">
    <citation type="submission" date="2019-07" db="EMBL/GenBank/DDBJ databases">
        <title>Whole genome shotgun sequence of Terrabacter aerolatus NBRC 106305.</title>
        <authorList>
            <person name="Hosoyama A."/>
            <person name="Uohara A."/>
            <person name="Ohji S."/>
            <person name="Ichikawa N."/>
        </authorList>
    </citation>
    <scope>NUCLEOTIDE SEQUENCE [LARGE SCALE GENOMIC DNA]</scope>
    <source>
        <strain evidence="21 22">NBRC 106305</strain>
    </source>
</reference>
<feature type="binding site" description="covalent" evidence="18">
    <location>
        <position position="165"/>
    </location>
    <ligand>
        <name>heme c</name>
        <dbReference type="ChEBI" id="CHEBI:61717"/>
        <label>2</label>
    </ligand>
</feature>
<evidence type="ECO:0000256" key="14">
    <source>
        <dbReference type="ARBA" id="ARBA00023004"/>
    </source>
</evidence>
<dbReference type="RefSeq" id="WP_147064303.1">
    <property type="nucleotide sequence ID" value="NZ_BAAARO010000023.1"/>
</dbReference>
<evidence type="ECO:0000256" key="5">
    <source>
        <dbReference type="ARBA" id="ARBA00022475"/>
    </source>
</evidence>
<keyword evidence="22" id="KW-1185">Reference proteome</keyword>
<evidence type="ECO:0000313" key="22">
    <source>
        <dbReference type="Proteomes" id="UP000321534"/>
    </source>
</evidence>
<keyword evidence="10" id="KW-0677">Repeat</keyword>
<keyword evidence="6 17" id="KW-0349">Heme</keyword>
<dbReference type="GO" id="GO:0020037">
    <property type="term" value="F:heme binding"/>
    <property type="evidence" value="ECO:0007669"/>
    <property type="project" value="UniProtKB-UniRule"/>
</dbReference>
<comment type="subcellular location">
    <subcellularLocation>
        <location evidence="1 17">Cell membrane</location>
        <topology evidence="1 17">Multi-pass membrane protein</topology>
    </subcellularLocation>
</comment>
<dbReference type="EMBL" id="BJYX01000004">
    <property type="protein sequence ID" value="GEO29324.1"/>
    <property type="molecule type" value="Genomic_DNA"/>
</dbReference>
<evidence type="ECO:0000256" key="4">
    <source>
        <dbReference type="ARBA" id="ARBA00022448"/>
    </source>
</evidence>
<evidence type="ECO:0000256" key="3">
    <source>
        <dbReference type="ARBA" id="ARBA00017819"/>
    </source>
</evidence>
<gene>
    <name evidence="21" type="ORF">TAE01_11340</name>
</gene>
<evidence type="ECO:0000256" key="12">
    <source>
        <dbReference type="ARBA" id="ARBA00022982"/>
    </source>
</evidence>
<dbReference type="InterPro" id="IPR050597">
    <property type="entry name" value="Cytochrome_c_Oxidase_Subunit"/>
</dbReference>
<keyword evidence="12 17" id="KW-0249">Electron transport</keyword>
<proteinExistence type="predicted"/>
<dbReference type="InterPro" id="IPR009152">
    <property type="entry name" value="bc1_cytC-su"/>
</dbReference>
<evidence type="ECO:0000256" key="19">
    <source>
        <dbReference type="PIRSR" id="PIRSR000007-51"/>
    </source>
</evidence>
<feature type="binding site" description="covalent" evidence="18">
    <location>
        <position position="60"/>
    </location>
    <ligand>
        <name>heme c</name>
        <dbReference type="ChEBI" id="CHEBI:61717"/>
        <label>1</label>
    </ligand>
</feature>
<comment type="PTM">
    <text evidence="18">Binds 2 heme c groups covalently per subunit.</text>
</comment>
<evidence type="ECO:0000256" key="13">
    <source>
        <dbReference type="ARBA" id="ARBA00022989"/>
    </source>
</evidence>
<organism evidence="21 22">
    <name type="scientific">Terrabacter aerolatus</name>
    <dbReference type="NCBI Taxonomy" id="422442"/>
    <lineage>
        <taxon>Bacteria</taxon>
        <taxon>Bacillati</taxon>
        <taxon>Actinomycetota</taxon>
        <taxon>Actinomycetes</taxon>
        <taxon>Micrococcales</taxon>
        <taxon>Intrasporangiaceae</taxon>
        <taxon>Terrabacter</taxon>
    </lineage>
</organism>
<feature type="binding site" description="covalent" evidence="18">
    <location>
        <position position="162"/>
    </location>
    <ligand>
        <name>heme c</name>
        <dbReference type="ChEBI" id="CHEBI:61717"/>
        <label>2</label>
    </ligand>
</feature>
<evidence type="ECO:0000256" key="7">
    <source>
        <dbReference type="ARBA" id="ARBA00022660"/>
    </source>
</evidence>
<dbReference type="GO" id="GO:0005506">
    <property type="term" value="F:iron ion binding"/>
    <property type="evidence" value="ECO:0007669"/>
    <property type="project" value="UniProtKB-UniRule"/>
</dbReference>
<dbReference type="Proteomes" id="UP000321534">
    <property type="component" value="Unassembled WGS sequence"/>
</dbReference>
<keyword evidence="9 17" id="KW-0479">Metal-binding</keyword>
<evidence type="ECO:0000256" key="18">
    <source>
        <dbReference type="PIRSR" id="PIRSR000007-50"/>
    </source>
</evidence>